<name>A0A075AU10_ROZAC</name>
<reference evidence="1 2" key="1">
    <citation type="journal article" date="2013" name="Curr. Biol.">
        <title>Shared signatures of parasitism and phylogenomics unite Cryptomycota and microsporidia.</title>
        <authorList>
            <person name="James T.Y."/>
            <person name="Pelin A."/>
            <person name="Bonen L."/>
            <person name="Ahrendt S."/>
            <person name="Sain D."/>
            <person name="Corradi N."/>
            <person name="Stajich J.E."/>
        </authorList>
    </citation>
    <scope>NUCLEOTIDE SEQUENCE [LARGE SCALE GENOMIC DNA]</scope>
    <source>
        <strain evidence="1 2">CSF55</strain>
    </source>
</reference>
<gene>
    <name evidence="1" type="ORF">O9G_000390</name>
</gene>
<proteinExistence type="predicted"/>
<dbReference type="AlphaFoldDB" id="A0A075AU10"/>
<organism evidence="1 2">
    <name type="scientific">Rozella allomycis (strain CSF55)</name>
    <dbReference type="NCBI Taxonomy" id="988480"/>
    <lineage>
        <taxon>Eukaryota</taxon>
        <taxon>Fungi</taxon>
        <taxon>Fungi incertae sedis</taxon>
        <taxon>Cryptomycota</taxon>
        <taxon>Cryptomycota incertae sedis</taxon>
        <taxon>Rozella</taxon>
    </lineage>
</organism>
<protein>
    <submittedName>
        <fullName evidence="1">Uncharacterized protein</fullName>
    </submittedName>
</protein>
<accession>A0A075AU10</accession>
<sequence>MGARLYLETRGGWHRANVTTTNKIAFCEQTTSGVINGVPPYIKDTTMISAQNRSVNTFKMLTVVTSFFTPFTKIAKRTGTMVEREYGIEKRAGSIGALYTSLEPITIINRTVAAKIIIINFDSRFLTVAFVTTDVYLRDESIDSNPPVVDTPVTSKYAAVLFVGISSGCKHKLIDVDE</sequence>
<evidence type="ECO:0000313" key="2">
    <source>
        <dbReference type="Proteomes" id="UP000030755"/>
    </source>
</evidence>
<keyword evidence="2" id="KW-1185">Reference proteome</keyword>
<dbReference type="EMBL" id="KE561047">
    <property type="protein sequence ID" value="EPZ33615.1"/>
    <property type="molecule type" value="Genomic_DNA"/>
</dbReference>
<dbReference type="HOGENOM" id="CLU_1511421_0_0_1"/>
<evidence type="ECO:0000313" key="1">
    <source>
        <dbReference type="EMBL" id="EPZ33615.1"/>
    </source>
</evidence>
<dbReference type="Proteomes" id="UP000030755">
    <property type="component" value="Unassembled WGS sequence"/>
</dbReference>